<comment type="catalytic activity">
    <reaction evidence="2">
        <text>2 GTP = 3',3'-c-di-GMP + 2 diphosphate</text>
        <dbReference type="Rhea" id="RHEA:24898"/>
        <dbReference type="ChEBI" id="CHEBI:33019"/>
        <dbReference type="ChEBI" id="CHEBI:37565"/>
        <dbReference type="ChEBI" id="CHEBI:58805"/>
        <dbReference type="EC" id="2.7.7.65"/>
    </reaction>
</comment>
<dbReference type="RefSeq" id="WP_148812532.1">
    <property type="nucleotide sequence ID" value="NZ_CP043046.1"/>
</dbReference>
<feature type="transmembrane region" description="Helical" evidence="4">
    <location>
        <begin position="28"/>
        <end position="48"/>
    </location>
</feature>
<accession>A0A5C0AT76</accession>
<dbReference type="Gene3D" id="3.30.70.270">
    <property type="match status" value="1"/>
</dbReference>
<dbReference type="InterPro" id="IPR043128">
    <property type="entry name" value="Rev_trsase/Diguanyl_cyclase"/>
</dbReference>
<gene>
    <name evidence="6" type="ORF">FXN63_02500</name>
</gene>
<dbReference type="AlphaFoldDB" id="A0A5C0AT76"/>
<dbReference type="GO" id="GO:0005886">
    <property type="term" value="C:plasma membrane"/>
    <property type="evidence" value="ECO:0007669"/>
    <property type="project" value="TreeGrafter"/>
</dbReference>
<dbReference type="PROSITE" id="PS50887">
    <property type="entry name" value="GGDEF"/>
    <property type="match status" value="1"/>
</dbReference>
<feature type="coiled-coil region" evidence="3">
    <location>
        <begin position="465"/>
        <end position="492"/>
    </location>
</feature>
<dbReference type="InterPro" id="IPR029787">
    <property type="entry name" value="Nucleotide_cyclase"/>
</dbReference>
<dbReference type="GO" id="GO:1902201">
    <property type="term" value="P:negative regulation of bacterial-type flagellum-dependent cell motility"/>
    <property type="evidence" value="ECO:0007669"/>
    <property type="project" value="TreeGrafter"/>
</dbReference>
<dbReference type="OrthoDB" id="9813903at2"/>
<evidence type="ECO:0000256" key="4">
    <source>
        <dbReference type="SAM" id="Phobius"/>
    </source>
</evidence>
<evidence type="ECO:0000256" key="3">
    <source>
        <dbReference type="SAM" id="Coils"/>
    </source>
</evidence>
<organism evidence="6 7">
    <name type="scientific">Pigmentiphaga aceris</name>
    <dbReference type="NCBI Taxonomy" id="1940612"/>
    <lineage>
        <taxon>Bacteria</taxon>
        <taxon>Pseudomonadati</taxon>
        <taxon>Pseudomonadota</taxon>
        <taxon>Betaproteobacteria</taxon>
        <taxon>Burkholderiales</taxon>
        <taxon>Alcaligenaceae</taxon>
        <taxon>Pigmentiphaga</taxon>
    </lineage>
</organism>
<evidence type="ECO:0000256" key="1">
    <source>
        <dbReference type="ARBA" id="ARBA00012528"/>
    </source>
</evidence>
<evidence type="ECO:0000256" key="2">
    <source>
        <dbReference type="ARBA" id="ARBA00034247"/>
    </source>
</evidence>
<sequence>MSTHPESVAAPASAPADAPSLWGRLKHFLWWGLLLVMVVLMGLALLALRHQSDELTGPQRYNDVWYMHRTATELERLNLAITAVRNGVDVERDTLSLPLERMLSAVEVVDRAPQHATVVIGEMPQLVLQLGALASEVRGWLAQAGTADPIARIAIAEDVQARIPAWREVLQNGAIDVQFNLSQRIDGDRRGLFSALTVVTWALGALMLCTAALLAHLLWSRRRAQQVSRVLSELNRTLEQRIDERTLELGERRALLDFILEASPSDVALSDAATGRLHFANHRLLERLGLPADVEFLPVEHLLADPLQGSELVAELDRHGRIEGHEARMAGIPPYFGLVSARKLAVGGVPAYLMWSFDISERIALESRLRELASTDVLSGLLNRRAFLQQCASASAQCLRHSRPYAMLMIDIDYFKRINDTYGHHVGDEVIRAVGELMHEHARESDISGRMGGEEFAVMLPETSLEDAMRVARRLHSAVNELRLELSEAKELRFTSSIGVADASLDERSVETLLQRADSALYQAKRNGRNRIEAVPIQTQDAAS</sequence>
<feature type="domain" description="GGDEF" evidence="5">
    <location>
        <begin position="403"/>
        <end position="537"/>
    </location>
</feature>
<proteinExistence type="predicted"/>
<dbReference type="GO" id="GO:0043709">
    <property type="term" value="P:cell adhesion involved in single-species biofilm formation"/>
    <property type="evidence" value="ECO:0007669"/>
    <property type="project" value="TreeGrafter"/>
</dbReference>
<reference evidence="6 7" key="1">
    <citation type="submission" date="2019-08" db="EMBL/GenBank/DDBJ databases">
        <title>Amphibian skin-associated Pigmentiphaga: genome sequence and occurrence across geography and hosts.</title>
        <authorList>
            <person name="Bletz M.C."/>
            <person name="Bunk B."/>
            <person name="Sproeer C."/>
            <person name="Biwer P."/>
            <person name="Reiter S."/>
            <person name="Rabemananjara F.C.E."/>
            <person name="Schulz S."/>
            <person name="Overmann J."/>
            <person name="Vences M."/>
        </authorList>
    </citation>
    <scope>NUCLEOTIDE SEQUENCE [LARGE SCALE GENOMIC DNA]</scope>
    <source>
        <strain evidence="6 7">Mada1488</strain>
    </source>
</reference>
<name>A0A5C0AT76_9BURK</name>
<dbReference type="InterPro" id="IPR050469">
    <property type="entry name" value="Diguanylate_Cyclase"/>
</dbReference>
<dbReference type="Pfam" id="PF00990">
    <property type="entry name" value="GGDEF"/>
    <property type="match status" value="1"/>
</dbReference>
<dbReference type="PANTHER" id="PTHR45138">
    <property type="entry name" value="REGULATORY COMPONENTS OF SENSORY TRANSDUCTION SYSTEM"/>
    <property type="match status" value="1"/>
</dbReference>
<keyword evidence="4" id="KW-0472">Membrane</keyword>
<feature type="transmembrane region" description="Helical" evidence="4">
    <location>
        <begin position="192"/>
        <end position="219"/>
    </location>
</feature>
<keyword evidence="3" id="KW-0175">Coiled coil</keyword>
<dbReference type="SUPFAM" id="SSF55073">
    <property type="entry name" value="Nucleotide cyclase"/>
    <property type="match status" value="1"/>
</dbReference>
<dbReference type="FunFam" id="3.30.70.270:FF:000001">
    <property type="entry name" value="Diguanylate cyclase domain protein"/>
    <property type="match status" value="1"/>
</dbReference>
<keyword evidence="7" id="KW-1185">Reference proteome</keyword>
<dbReference type="KEGG" id="pacr:FXN63_02500"/>
<protein>
    <recommendedName>
        <fullName evidence="1">diguanylate cyclase</fullName>
        <ecNumber evidence="1">2.7.7.65</ecNumber>
    </recommendedName>
</protein>
<dbReference type="Proteomes" id="UP000325161">
    <property type="component" value="Chromosome"/>
</dbReference>
<keyword evidence="4" id="KW-1133">Transmembrane helix</keyword>
<dbReference type="NCBIfam" id="TIGR00254">
    <property type="entry name" value="GGDEF"/>
    <property type="match status" value="1"/>
</dbReference>
<dbReference type="PANTHER" id="PTHR45138:SF9">
    <property type="entry name" value="DIGUANYLATE CYCLASE DGCM-RELATED"/>
    <property type="match status" value="1"/>
</dbReference>
<dbReference type="EC" id="2.7.7.65" evidence="1"/>
<evidence type="ECO:0000259" key="5">
    <source>
        <dbReference type="PROSITE" id="PS50887"/>
    </source>
</evidence>
<evidence type="ECO:0000313" key="6">
    <source>
        <dbReference type="EMBL" id="QEI04836.1"/>
    </source>
</evidence>
<dbReference type="GO" id="GO:0052621">
    <property type="term" value="F:diguanylate cyclase activity"/>
    <property type="evidence" value="ECO:0007669"/>
    <property type="project" value="UniProtKB-EC"/>
</dbReference>
<dbReference type="InterPro" id="IPR000160">
    <property type="entry name" value="GGDEF_dom"/>
</dbReference>
<keyword evidence="4" id="KW-0812">Transmembrane</keyword>
<dbReference type="CDD" id="cd01949">
    <property type="entry name" value="GGDEF"/>
    <property type="match status" value="1"/>
</dbReference>
<dbReference type="SMART" id="SM00267">
    <property type="entry name" value="GGDEF"/>
    <property type="match status" value="1"/>
</dbReference>
<evidence type="ECO:0000313" key="7">
    <source>
        <dbReference type="Proteomes" id="UP000325161"/>
    </source>
</evidence>
<dbReference type="EMBL" id="CP043046">
    <property type="protein sequence ID" value="QEI04836.1"/>
    <property type="molecule type" value="Genomic_DNA"/>
</dbReference>